<feature type="transmembrane region" description="Helical" evidence="11">
    <location>
        <begin position="339"/>
        <end position="362"/>
    </location>
</feature>
<feature type="transmembrane region" description="Helical" evidence="11">
    <location>
        <begin position="12"/>
        <end position="34"/>
    </location>
</feature>
<evidence type="ECO:0000256" key="1">
    <source>
        <dbReference type="ARBA" id="ARBA00004141"/>
    </source>
</evidence>
<feature type="transmembrane region" description="Helical" evidence="11">
    <location>
        <begin position="185"/>
        <end position="204"/>
    </location>
</feature>
<feature type="transmembrane region" description="Helical" evidence="11">
    <location>
        <begin position="140"/>
        <end position="157"/>
    </location>
</feature>
<reference evidence="13" key="1">
    <citation type="submission" date="2017-09" db="EMBL/GenBank/DDBJ databases">
        <title>Depth-based differentiation of microbial function through sediment-hosted aquifers and enrichment of novel symbionts in the deep terrestrial subsurface.</title>
        <authorList>
            <person name="Probst A.J."/>
            <person name="Ladd B."/>
            <person name="Jarett J.K."/>
            <person name="Geller-Mcgrath D.E."/>
            <person name="Sieber C.M.K."/>
            <person name="Emerson J.B."/>
            <person name="Anantharaman K."/>
            <person name="Thomas B.C."/>
            <person name="Malmstrom R."/>
            <person name="Stieglmeier M."/>
            <person name="Klingl A."/>
            <person name="Woyke T."/>
            <person name="Ryan C.M."/>
            <person name="Banfield J.F."/>
        </authorList>
    </citation>
    <scope>NUCLEOTIDE SEQUENCE [LARGE SCALE GENOMIC DNA]</scope>
</reference>
<dbReference type="GO" id="GO:0032153">
    <property type="term" value="C:cell division site"/>
    <property type="evidence" value="ECO:0007669"/>
    <property type="project" value="TreeGrafter"/>
</dbReference>
<dbReference type="GO" id="GO:0009252">
    <property type="term" value="P:peptidoglycan biosynthetic process"/>
    <property type="evidence" value="ECO:0007669"/>
    <property type="project" value="UniProtKB-KW"/>
</dbReference>
<evidence type="ECO:0000313" key="13">
    <source>
        <dbReference type="Proteomes" id="UP000228626"/>
    </source>
</evidence>
<keyword evidence="7" id="KW-0573">Peptidoglycan synthesis</keyword>
<dbReference type="Proteomes" id="UP000228626">
    <property type="component" value="Unassembled WGS sequence"/>
</dbReference>
<dbReference type="InterPro" id="IPR018365">
    <property type="entry name" value="Cell_cycle_FtsW-rel_CS"/>
</dbReference>
<dbReference type="GO" id="GO:0005886">
    <property type="term" value="C:plasma membrane"/>
    <property type="evidence" value="ECO:0007669"/>
    <property type="project" value="TreeGrafter"/>
</dbReference>
<name>A0A2H0V2J0_9BACT</name>
<dbReference type="GO" id="GO:0071555">
    <property type="term" value="P:cell wall organization"/>
    <property type="evidence" value="ECO:0007669"/>
    <property type="project" value="UniProtKB-KW"/>
</dbReference>
<dbReference type="AlphaFoldDB" id="A0A2H0V2J0"/>
<evidence type="ECO:0000313" key="12">
    <source>
        <dbReference type="EMBL" id="PIR93303.1"/>
    </source>
</evidence>
<keyword evidence="8 11" id="KW-1133">Transmembrane helix</keyword>
<evidence type="ECO:0000256" key="5">
    <source>
        <dbReference type="ARBA" id="ARBA00022692"/>
    </source>
</evidence>
<dbReference type="InterPro" id="IPR011923">
    <property type="entry name" value="RodA/MrdB"/>
</dbReference>
<evidence type="ECO:0000256" key="3">
    <source>
        <dbReference type="ARBA" id="ARBA00022676"/>
    </source>
</evidence>
<keyword evidence="3" id="KW-0328">Glycosyltransferase</keyword>
<keyword evidence="6" id="KW-0133">Cell shape</keyword>
<dbReference type="PANTHER" id="PTHR30474:SF1">
    <property type="entry name" value="PEPTIDOGLYCAN GLYCOSYLTRANSFERASE MRDB"/>
    <property type="match status" value="1"/>
</dbReference>
<dbReference type="InterPro" id="IPR001182">
    <property type="entry name" value="FtsW/RodA"/>
</dbReference>
<dbReference type="PROSITE" id="PS00428">
    <property type="entry name" value="FTSW_RODA_SPOVE"/>
    <property type="match status" value="1"/>
</dbReference>
<keyword evidence="4" id="KW-0808">Transferase</keyword>
<feature type="transmembrane region" description="Helical" evidence="11">
    <location>
        <begin position="273"/>
        <end position="294"/>
    </location>
</feature>
<accession>A0A2H0V2J0</accession>
<evidence type="ECO:0000256" key="9">
    <source>
        <dbReference type="ARBA" id="ARBA00023136"/>
    </source>
</evidence>
<comment type="subcellular location">
    <subcellularLocation>
        <location evidence="1">Membrane</location>
        <topology evidence="1">Multi-pass membrane protein</topology>
    </subcellularLocation>
</comment>
<keyword evidence="10" id="KW-0961">Cell wall biogenesis/degradation</keyword>
<dbReference type="GO" id="GO:0016757">
    <property type="term" value="F:glycosyltransferase activity"/>
    <property type="evidence" value="ECO:0007669"/>
    <property type="project" value="UniProtKB-KW"/>
</dbReference>
<feature type="transmembrane region" description="Helical" evidence="11">
    <location>
        <begin position="306"/>
        <end position="333"/>
    </location>
</feature>
<evidence type="ECO:0000256" key="4">
    <source>
        <dbReference type="ARBA" id="ARBA00022679"/>
    </source>
</evidence>
<evidence type="ECO:0000256" key="7">
    <source>
        <dbReference type="ARBA" id="ARBA00022984"/>
    </source>
</evidence>
<gene>
    <name evidence="12" type="ORF">COT99_01475</name>
</gene>
<organism evidence="12 13">
    <name type="scientific">Candidatus Falkowbacteria bacterium CG10_big_fil_rev_8_21_14_0_10_43_10</name>
    <dbReference type="NCBI Taxonomy" id="1974567"/>
    <lineage>
        <taxon>Bacteria</taxon>
        <taxon>Candidatus Falkowiibacteriota</taxon>
    </lineage>
</organism>
<keyword evidence="5 11" id="KW-0812">Transmembrane</keyword>
<keyword evidence="9 11" id="KW-0472">Membrane</keyword>
<dbReference type="EMBL" id="PFAR01000018">
    <property type="protein sequence ID" value="PIR93303.1"/>
    <property type="molecule type" value="Genomic_DNA"/>
</dbReference>
<evidence type="ECO:0000256" key="2">
    <source>
        <dbReference type="ARBA" id="ARBA00022475"/>
    </source>
</evidence>
<feature type="transmembrane region" description="Helical" evidence="11">
    <location>
        <begin position="163"/>
        <end position="180"/>
    </location>
</feature>
<proteinExistence type="predicted"/>
<comment type="caution">
    <text evidence="12">The sequence shown here is derived from an EMBL/GenBank/DDBJ whole genome shotgun (WGS) entry which is preliminary data.</text>
</comment>
<protein>
    <submittedName>
        <fullName evidence="12">Rod shape-determining protein RodA</fullName>
    </submittedName>
</protein>
<dbReference type="PANTHER" id="PTHR30474">
    <property type="entry name" value="CELL CYCLE PROTEIN"/>
    <property type="match status" value="1"/>
</dbReference>
<dbReference type="Pfam" id="PF01098">
    <property type="entry name" value="FTSW_RODA_SPOVE"/>
    <property type="match status" value="1"/>
</dbReference>
<keyword evidence="2" id="KW-1003">Cell membrane</keyword>
<dbReference type="NCBIfam" id="TIGR02210">
    <property type="entry name" value="rodA_shape"/>
    <property type="match status" value="1"/>
</dbReference>
<evidence type="ECO:0000256" key="11">
    <source>
        <dbReference type="SAM" id="Phobius"/>
    </source>
</evidence>
<feature type="transmembrane region" description="Helical" evidence="11">
    <location>
        <begin position="77"/>
        <end position="95"/>
    </location>
</feature>
<feature type="transmembrane region" description="Helical" evidence="11">
    <location>
        <begin position="46"/>
        <end position="65"/>
    </location>
</feature>
<dbReference type="GO" id="GO:0015648">
    <property type="term" value="F:lipid-linked peptidoglycan transporter activity"/>
    <property type="evidence" value="ECO:0007669"/>
    <property type="project" value="TreeGrafter"/>
</dbReference>
<evidence type="ECO:0000256" key="6">
    <source>
        <dbReference type="ARBA" id="ARBA00022960"/>
    </source>
</evidence>
<evidence type="ECO:0000256" key="8">
    <source>
        <dbReference type="ARBA" id="ARBA00022989"/>
    </source>
</evidence>
<evidence type="ECO:0000256" key="10">
    <source>
        <dbReference type="ARBA" id="ARBA00023316"/>
    </source>
</evidence>
<dbReference type="GO" id="GO:0051301">
    <property type="term" value="P:cell division"/>
    <property type="evidence" value="ECO:0007669"/>
    <property type="project" value="InterPro"/>
</dbReference>
<dbReference type="GO" id="GO:0008360">
    <property type="term" value="P:regulation of cell shape"/>
    <property type="evidence" value="ECO:0007669"/>
    <property type="project" value="UniProtKB-KW"/>
</dbReference>
<sequence>MFNKLLTHLKKIDWIIFGCIILLIGFGLAVIYSVALSGGEAGFINFKKQCVFAVVGIALLFIFSFFDFHALYGFNKWIYAGGIGSLILVLLFGETVRGTRAWFEFGGFSLQPSELVKIVVVLALAKYFSAASYKINQLKHIILTGLIVFLPIILILWQPDFGSATIIFIFWLAILAIFGLNRKQIIIITFISLMLFATSFFFLLKDYQKERILTFLNPNISSLEQGYNVAQAIIAIGSGGLFGKGLGFGSQSQLKFLPESQTDFIFAVIGEELGLLGVIFLTTFFAVLFFRMLYWVRHLNNNFGLYIILGAIILFFVQMFINIGMNIGILPVVGIPLPFVSYGGSSLIASLVLVGIAESVIIHTRHN</sequence>